<comment type="caution">
    <text evidence="1">The sequence shown here is derived from an EMBL/GenBank/DDBJ whole genome shotgun (WGS) entry which is preliminary data.</text>
</comment>
<reference evidence="1 2" key="1">
    <citation type="submission" date="2015-07" db="EMBL/GenBank/DDBJ databases">
        <title>Whole genome sequence of Herpetosiphon geysericola DSM 7119.</title>
        <authorList>
            <person name="Hemp J."/>
            <person name="Ward L.M."/>
            <person name="Pace L.A."/>
            <person name="Fischer W.W."/>
        </authorList>
    </citation>
    <scope>NUCLEOTIDE SEQUENCE [LARGE SCALE GENOMIC DNA]</scope>
    <source>
        <strain evidence="1 2">DSM 7119</strain>
    </source>
</reference>
<dbReference type="Proteomes" id="UP000050277">
    <property type="component" value="Unassembled WGS sequence"/>
</dbReference>
<proteinExistence type="predicted"/>
<evidence type="ECO:0008006" key="3">
    <source>
        <dbReference type="Google" id="ProtNLM"/>
    </source>
</evidence>
<protein>
    <recommendedName>
        <fullName evidence="3">Carboxypeptidase-like regulatory domain-containing protein</fullName>
    </recommendedName>
</protein>
<dbReference type="RefSeq" id="WP_054536301.1">
    <property type="nucleotide sequence ID" value="NZ_LGKP01000032.1"/>
</dbReference>
<evidence type="ECO:0000313" key="1">
    <source>
        <dbReference type="EMBL" id="KPL81951.1"/>
    </source>
</evidence>
<dbReference type="InterPro" id="IPR008969">
    <property type="entry name" value="CarboxyPept-like_regulatory"/>
</dbReference>
<name>A0A0P6XRT3_9CHLR</name>
<evidence type="ECO:0000313" key="2">
    <source>
        <dbReference type="Proteomes" id="UP000050277"/>
    </source>
</evidence>
<dbReference type="AlphaFoldDB" id="A0A0P6XRT3"/>
<dbReference type="EMBL" id="LGKP01000032">
    <property type="protein sequence ID" value="KPL81951.1"/>
    <property type="molecule type" value="Genomic_DNA"/>
</dbReference>
<sequence>MIRSKIFRQWTVGLMLLFSMWNFIPSPMKVTLDYSAELSAQLKGHRYVHQGRVVNRYTNQPIPNARVYVSHDQMYGSHDETFTDAHGNFTVTLRLTNEIKISADGYIPYEVSIINCR</sequence>
<keyword evidence="2" id="KW-1185">Reference proteome</keyword>
<dbReference type="Pfam" id="PF13620">
    <property type="entry name" value="CarboxypepD_reg"/>
    <property type="match status" value="1"/>
</dbReference>
<dbReference type="SUPFAM" id="SSF49464">
    <property type="entry name" value="Carboxypeptidase regulatory domain-like"/>
    <property type="match status" value="1"/>
</dbReference>
<gene>
    <name evidence="1" type="ORF">SE18_20350</name>
</gene>
<organism evidence="1 2">
    <name type="scientific">Herpetosiphon geysericola</name>
    <dbReference type="NCBI Taxonomy" id="70996"/>
    <lineage>
        <taxon>Bacteria</taxon>
        <taxon>Bacillati</taxon>
        <taxon>Chloroflexota</taxon>
        <taxon>Chloroflexia</taxon>
        <taxon>Herpetosiphonales</taxon>
        <taxon>Herpetosiphonaceae</taxon>
        <taxon>Herpetosiphon</taxon>
    </lineage>
</organism>
<accession>A0A0P6XRT3</accession>
<dbReference type="Gene3D" id="2.60.40.1120">
    <property type="entry name" value="Carboxypeptidase-like, regulatory domain"/>
    <property type="match status" value="1"/>
</dbReference>